<dbReference type="InterPro" id="IPR007573">
    <property type="entry name" value="QWRF"/>
</dbReference>
<dbReference type="GO" id="GO:0008017">
    <property type="term" value="F:microtubule binding"/>
    <property type="evidence" value="ECO:0007669"/>
    <property type="project" value="TreeGrafter"/>
</dbReference>
<protein>
    <recommendedName>
        <fullName evidence="5">AUGMIN subunit 8</fullName>
    </recommendedName>
</protein>
<keyword evidence="4" id="KW-1185">Reference proteome</keyword>
<dbReference type="PANTHER" id="PTHR31807">
    <property type="entry name" value="AUGMIN FAMILY MEMBER"/>
    <property type="match status" value="1"/>
</dbReference>
<feature type="compositionally biased region" description="Basic and acidic residues" evidence="2">
    <location>
        <begin position="209"/>
        <end position="218"/>
    </location>
</feature>
<dbReference type="EMBL" id="NMUH01000343">
    <property type="protein sequence ID" value="MQL77309.1"/>
    <property type="molecule type" value="Genomic_DNA"/>
</dbReference>
<proteinExistence type="inferred from homology"/>
<evidence type="ECO:0008006" key="5">
    <source>
        <dbReference type="Google" id="ProtNLM"/>
    </source>
</evidence>
<dbReference type="AlphaFoldDB" id="A0A843UAT1"/>
<dbReference type="Pfam" id="PF04484">
    <property type="entry name" value="QWRF"/>
    <property type="match status" value="1"/>
</dbReference>
<gene>
    <name evidence="3" type="ORF">Taro_009714</name>
</gene>
<reference evidence="3" key="1">
    <citation type="submission" date="2017-07" db="EMBL/GenBank/DDBJ databases">
        <title>Taro Niue Genome Assembly and Annotation.</title>
        <authorList>
            <person name="Atibalentja N."/>
            <person name="Keating K."/>
            <person name="Fields C.J."/>
        </authorList>
    </citation>
    <scope>NUCLEOTIDE SEQUENCE</scope>
    <source>
        <strain evidence="3">Niue_2</strain>
        <tissue evidence="3">Leaf</tissue>
    </source>
</reference>
<evidence type="ECO:0000256" key="2">
    <source>
        <dbReference type="SAM" id="MobiDB-lite"/>
    </source>
</evidence>
<dbReference type="GO" id="GO:0005737">
    <property type="term" value="C:cytoplasm"/>
    <property type="evidence" value="ECO:0007669"/>
    <property type="project" value="TreeGrafter"/>
</dbReference>
<comment type="caution">
    <text evidence="3">The sequence shown here is derived from an EMBL/GenBank/DDBJ whole genome shotgun (WGS) entry which is preliminary data.</text>
</comment>
<feature type="compositionally biased region" description="Polar residues" evidence="2">
    <location>
        <begin position="182"/>
        <end position="196"/>
    </location>
</feature>
<evidence type="ECO:0000256" key="1">
    <source>
        <dbReference type="ARBA" id="ARBA00010016"/>
    </source>
</evidence>
<feature type="compositionally biased region" description="Polar residues" evidence="2">
    <location>
        <begin position="71"/>
        <end position="87"/>
    </location>
</feature>
<organism evidence="3 4">
    <name type="scientific">Colocasia esculenta</name>
    <name type="common">Wild taro</name>
    <name type="synonym">Arum esculentum</name>
    <dbReference type="NCBI Taxonomy" id="4460"/>
    <lineage>
        <taxon>Eukaryota</taxon>
        <taxon>Viridiplantae</taxon>
        <taxon>Streptophyta</taxon>
        <taxon>Embryophyta</taxon>
        <taxon>Tracheophyta</taxon>
        <taxon>Spermatophyta</taxon>
        <taxon>Magnoliopsida</taxon>
        <taxon>Liliopsida</taxon>
        <taxon>Araceae</taxon>
        <taxon>Aroideae</taxon>
        <taxon>Colocasieae</taxon>
        <taxon>Colocasia</taxon>
    </lineage>
</organism>
<feature type="region of interest" description="Disordered" evidence="2">
    <location>
        <begin position="1"/>
        <end position="290"/>
    </location>
</feature>
<dbReference type="GO" id="GO:0051225">
    <property type="term" value="P:spindle assembly"/>
    <property type="evidence" value="ECO:0007669"/>
    <property type="project" value="TreeGrafter"/>
</dbReference>
<feature type="compositionally biased region" description="Polar residues" evidence="2">
    <location>
        <begin position="135"/>
        <end position="146"/>
    </location>
</feature>
<feature type="compositionally biased region" description="Low complexity" evidence="2">
    <location>
        <begin position="101"/>
        <end position="126"/>
    </location>
</feature>
<comment type="similarity">
    <text evidence="1">Belongs to the QWRF family.</text>
</comment>
<name>A0A843UAT1_COLES</name>
<dbReference type="OrthoDB" id="1924320at2759"/>
<feature type="region of interest" description="Disordered" evidence="2">
    <location>
        <begin position="327"/>
        <end position="403"/>
    </location>
</feature>
<sequence>MDACKTETLGPAALRKNTEESLRPPLSLSEKNNAAPPVARKPRTREVTSRYKSGLTPISIPPPSAHAATQRCPSPTASRVGVSQTPSLPKRSLSADRRRPTTTSRTAAPSSPSKAALSSPSSRPSTPVRDVTADLQASSRRLNSGRSPDGLWPAMRSLSASFQSESSVSNGPTKREKPVPDSTATPDSKLTSSENVTTDRKRTPSRGRSNSDHSENSRSAENSSAKVPDQHRWPGIMNGKFSAKSMSRSMDLTERVSRAGTLPVSARGVSPTRKAHISDAPSRGLQKTTKEVTRRMSLDGSGRLEHEIATISNISVDLSERIPSLTRPSRTMSLPLPGSPHPSSPGKASSTSAFSSRSMASPSRMRPSNPSSPSKLSMASASFPRGTASPSRTRPSTPVSPICIAGRTGTSSSVFSCILDVRKGRKNTNHLEDPHQLRLLYNQYLQWRFVNARADAAMFIQKTTIEKILYCVWGATSKMRTSVTMKRIKMQQLRQELKLASVLKHQMTQLEDWASLEREHLGSLLGAIEALKASTIRLPVIRGAGADIHSLKDAISSAVDVMQAMGSSICHLISMVEGTSSLVSELSEVAVKENDMLTECRELLASTAAAQVQESSLRTYLLQLRQDTI</sequence>
<feature type="compositionally biased region" description="Polar residues" evidence="2">
    <location>
        <begin position="158"/>
        <end position="172"/>
    </location>
</feature>
<evidence type="ECO:0000313" key="3">
    <source>
        <dbReference type="EMBL" id="MQL77309.1"/>
    </source>
</evidence>
<dbReference type="GO" id="GO:0005880">
    <property type="term" value="C:nuclear microtubule"/>
    <property type="evidence" value="ECO:0007669"/>
    <property type="project" value="TreeGrafter"/>
</dbReference>
<accession>A0A843UAT1</accession>
<dbReference type="PANTHER" id="PTHR31807:SF37">
    <property type="entry name" value="HAUS AUGMIN-LIKE COMPLEX SUBUNIT 8"/>
    <property type="match status" value="1"/>
</dbReference>
<feature type="compositionally biased region" description="Low complexity" evidence="2">
    <location>
        <begin position="344"/>
        <end position="401"/>
    </location>
</feature>
<dbReference type="Proteomes" id="UP000652761">
    <property type="component" value="Unassembled WGS sequence"/>
</dbReference>
<evidence type="ECO:0000313" key="4">
    <source>
        <dbReference type="Proteomes" id="UP000652761"/>
    </source>
</evidence>